<evidence type="ECO:0000313" key="1">
    <source>
        <dbReference type="EMBL" id="CAD2125776.1"/>
    </source>
</evidence>
<dbReference type="AlphaFoldDB" id="A0A6V7TKB7"/>
<comment type="caution">
    <text evidence="1">The sequence shown here is derived from an EMBL/GenBank/DDBJ whole genome shotgun (WGS) entry which is preliminary data.</text>
</comment>
<accession>A0A6V7TKB7</accession>
<reference evidence="1 2" key="1">
    <citation type="submission" date="2020-08" db="EMBL/GenBank/DDBJ databases">
        <authorList>
            <person name="Koutsovoulos G."/>
            <person name="Danchin GJ E."/>
        </authorList>
    </citation>
    <scope>NUCLEOTIDE SEQUENCE [LARGE SCALE GENOMIC DNA]</scope>
</reference>
<evidence type="ECO:0000313" key="2">
    <source>
        <dbReference type="Proteomes" id="UP000580250"/>
    </source>
</evidence>
<protein>
    <submittedName>
        <fullName evidence="1">Uncharacterized protein</fullName>
    </submittedName>
</protein>
<organism evidence="1 2">
    <name type="scientific">Meloidogyne enterolobii</name>
    <name type="common">Root-knot nematode worm</name>
    <name type="synonym">Meloidogyne mayaguensis</name>
    <dbReference type="NCBI Taxonomy" id="390850"/>
    <lineage>
        <taxon>Eukaryota</taxon>
        <taxon>Metazoa</taxon>
        <taxon>Ecdysozoa</taxon>
        <taxon>Nematoda</taxon>
        <taxon>Chromadorea</taxon>
        <taxon>Rhabditida</taxon>
        <taxon>Tylenchina</taxon>
        <taxon>Tylenchomorpha</taxon>
        <taxon>Tylenchoidea</taxon>
        <taxon>Meloidogynidae</taxon>
        <taxon>Meloidogyninae</taxon>
        <taxon>Meloidogyne</taxon>
    </lineage>
</organism>
<name>A0A6V7TKB7_MELEN</name>
<dbReference type="EMBL" id="CAJEWN010000004">
    <property type="protein sequence ID" value="CAD2125776.1"/>
    <property type="molecule type" value="Genomic_DNA"/>
</dbReference>
<gene>
    <name evidence="1" type="ORF">MENT_LOCUS1241</name>
</gene>
<proteinExistence type="predicted"/>
<sequence>MEGRREKVSPYIIIGKYKKLQPFCKNIEGKLWRKKWVYKIILKNFECDFYKPYVALKCCSVETNFGNNLKEKPFIYKIKNNFNHFSVNFDGEDESLDFDGELTKEETEINGSAGNVSN</sequence>
<dbReference type="Proteomes" id="UP000580250">
    <property type="component" value="Unassembled WGS sequence"/>
</dbReference>